<keyword evidence="3" id="KW-1185">Reference proteome</keyword>
<keyword evidence="1" id="KW-0732">Signal</keyword>
<organism evidence="2 3">
    <name type="scientific">Gelidibacter salicanalis</name>
    <dbReference type="NCBI Taxonomy" id="291193"/>
    <lineage>
        <taxon>Bacteria</taxon>
        <taxon>Pseudomonadati</taxon>
        <taxon>Bacteroidota</taxon>
        <taxon>Flavobacteriia</taxon>
        <taxon>Flavobacteriales</taxon>
        <taxon>Flavobacteriaceae</taxon>
        <taxon>Gelidibacter</taxon>
    </lineage>
</organism>
<dbReference type="OrthoDB" id="706756at2"/>
<evidence type="ECO:0000313" key="3">
    <source>
        <dbReference type="Proteomes" id="UP000321734"/>
    </source>
</evidence>
<reference evidence="2 3" key="1">
    <citation type="submission" date="2019-08" db="EMBL/GenBank/DDBJ databases">
        <title>Genome sequence of Gelidibacter salicanalis IC162T.</title>
        <authorList>
            <person name="Bowman J.P."/>
        </authorList>
    </citation>
    <scope>NUCLEOTIDE SEQUENCE [LARGE SCALE GENOMIC DNA]</scope>
    <source>
        <strain evidence="2 3">IC162</strain>
    </source>
</reference>
<feature type="chain" id="PRO_5023030218" evidence="1">
    <location>
        <begin position="20"/>
        <end position="235"/>
    </location>
</feature>
<protein>
    <submittedName>
        <fullName evidence="2">Membrane or secreted protein</fullName>
    </submittedName>
</protein>
<dbReference type="EMBL" id="VORX01000001">
    <property type="protein sequence ID" value="TXE10740.1"/>
    <property type="molecule type" value="Genomic_DNA"/>
</dbReference>
<dbReference type="Gene3D" id="2.40.128.490">
    <property type="entry name" value="Uncharacterised protein PF14869, DUF4488"/>
    <property type="match status" value="1"/>
</dbReference>
<feature type="signal peptide" evidence="1">
    <location>
        <begin position="1"/>
        <end position="19"/>
    </location>
</feature>
<evidence type="ECO:0000256" key="1">
    <source>
        <dbReference type="SAM" id="SignalP"/>
    </source>
</evidence>
<dbReference type="Proteomes" id="UP000321734">
    <property type="component" value="Unassembled WGS sequence"/>
</dbReference>
<accession>A0A5C7APP0</accession>
<comment type="caution">
    <text evidence="2">The sequence shown here is derived from an EMBL/GenBank/DDBJ whole genome shotgun (WGS) entry which is preliminary data.</text>
</comment>
<dbReference type="RefSeq" id="WP_146889304.1">
    <property type="nucleotide sequence ID" value="NZ_VORX01000001.1"/>
</dbReference>
<gene>
    <name evidence="2" type="ORF">ES711_02195</name>
</gene>
<proteinExistence type="predicted"/>
<evidence type="ECO:0000313" key="2">
    <source>
        <dbReference type="EMBL" id="TXE10740.1"/>
    </source>
</evidence>
<name>A0A5C7APP0_9FLAO</name>
<dbReference type="AlphaFoldDB" id="A0A5C7APP0"/>
<sequence>MKHLLTLLCCNLLVLGMQAQSLIGAWEHTSSATNGEHTKQVLIFTDGYFSNTIYGKSSGAFVKSSGGSWHLQDGVLTQHLEFDTETPRQIGTDVHTKVSVDDHSLTVNEALQFKRIDSGTPGQLQGAYLMSGRVVDGKNQIRDTSGSRKTMKILSGTRFQWIAYHTDSKEFMGTGGGTYTTEAGVYTETIEFFSRDVSRVGNSLQFDYELVDGHWQHSGLSSKGDPIHEIWGLRK</sequence>